<evidence type="ECO:0000313" key="3">
    <source>
        <dbReference type="Proteomes" id="UP001208017"/>
    </source>
</evidence>
<protein>
    <recommendedName>
        <fullName evidence="4">HNH endonuclease</fullName>
    </recommendedName>
</protein>
<feature type="compositionally biased region" description="Basic and acidic residues" evidence="1">
    <location>
        <begin position="17"/>
        <end position="28"/>
    </location>
</feature>
<name>A0ABT3X0C9_9BACL</name>
<organism evidence="2 3">
    <name type="scientific">Tumebacillus lacus</name>
    <dbReference type="NCBI Taxonomy" id="2995335"/>
    <lineage>
        <taxon>Bacteria</taxon>
        <taxon>Bacillati</taxon>
        <taxon>Bacillota</taxon>
        <taxon>Bacilli</taxon>
        <taxon>Bacillales</taxon>
        <taxon>Alicyclobacillaceae</taxon>
        <taxon>Tumebacillus</taxon>
    </lineage>
</organism>
<feature type="compositionally biased region" description="Basic residues" evidence="1">
    <location>
        <begin position="34"/>
        <end position="54"/>
    </location>
</feature>
<feature type="region of interest" description="Disordered" evidence="1">
    <location>
        <begin position="1"/>
        <end position="60"/>
    </location>
</feature>
<proteinExistence type="predicted"/>
<dbReference type="RefSeq" id="WP_267151609.1">
    <property type="nucleotide sequence ID" value="NZ_JAPMLT010000004.1"/>
</dbReference>
<sequence length="163" mass="18226">MAKILTDLSKQPVRSFAKPEKAVKEMKRSSFRSGGKKQKKAKNPAKKVEHKRGSAKAGDRTTITKRVIVEVTERAGGVCEMCGLAPQIGTFRDRLELAHLIQAGQLGRGDIPWNIAHLCGPSVNTGTCHWKIDSRRKTNRHLVEELIAKLERLYDKSEWPDTA</sequence>
<accession>A0ABT3X0C9</accession>
<dbReference type="EMBL" id="JAPMLT010000004">
    <property type="protein sequence ID" value="MCX7570362.1"/>
    <property type="molecule type" value="Genomic_DNA"/>
</dbReference>
<comment type="caution">
    <text evidence="2">The sequence shown here is derived from an EMBL/GenBank/DDBJ whole genome shotgun (WGS) entry which is preliminary data.</text>
</comment>
<keyword evidence="3" id="KW-1185">Reference proteome</keyword>
<evidence type="ECO:0000256" key="1">
    <source>
        <dbReference type="SAM" id="MobiDB-lite"/>
    </source>
</evidence>
<evidence type="ECO:0008006" key="4">
    <source>
        <dbReference type="Google" id="ProtNLM"/>
    </source>
</evidence>
<evidence type="ECO:0000313" key="2">
    <source>
        <dbReference type="EMBL" id="MCX7570362.1"/>
    </source>
</evidence>
<gene>
    <name evidence="2" type="ORF">OS242_10340</name>
</gene>
<dbReference type="Proteomes" id="UP001208017">
    <property type="component" value="Unassembled WGS sequence"/>
</dbReference>
<reference evidence="2 3" key="1">
    <citation type="submission" date="2022-11" db="EMBL/GenBank/DDBJ databases">
        <title>Study of microbial diversity in lake waters.</title>
        <authorList>
            <person name="Zhang J."/>
        </authorList>
    </citation>
    <scope>NUCLEOTIDE SEQUENCE [LARGE SCALE GENOMIC DNA]</scope>
    <source>
        <strain evidence="2 3">DT12</strain>
    </source>
</reference>